<feature type="compositionally biased region" description="Polar residues" evidence="1">
    <location>
        <begin position="19"/>
        <end position="29"/>
    </location>
</feature>
<evidence type="ECO:0000256" key="1">
    <source>
        <dbReference type="SAM" id="MobiDB-lite"/>
    </source>
</evidence>
<sequence>MDQFLVRYKRLLAEHASDEPSTSGLNSVAINRKELASPASEHEAHHVEERDSHELLSHGTAEDCSNSSEQMNSCTPVSGFPSQLCVIETALSFNSSVSELIYA</sequence>
<feature type="region of interest" description="Disordered" evidence="1">
    <location>
        <begin position="16"/>
        <end position="76"/>
    </location>
</feature>
<reference evidence="2 3" key="1">
    <citation type="submission" date="2024-08" db="EMBL/GenBank/DDBJ databases">
        <title>Gnathostoma spinigerum genome.</title>
        <authorList>
            <person name="Gonzalez-Bertolin B."/>
            <person name="Monzon S."/>
            <person name="Zaballos A."/>
            <person name="Jimenez P."/>
            <person name="Dekumyoy P."/>
            <person name="Varona S."/>
            <person name="Cuesta I."/>
            <person name="Sumanam S."/>
            <person name="Adisakwattana P."/>
            <person name="Gasser R.B."/>
            <person name="Hernandez-Gonzalez A."/>
            <person name="Young N.D."/>
            <person name="Perteguer M.J."/>
        </authorList>
    </citation>
    <scope>NUCLEOTIDE SEQUENCE [LARGE SCALE GENOMIC DNA]</scope>
    <source>
        <strain evidence="2">AL3</strain>
        <tissue evidence="2">Liver</tissue>
    </source>
</reference>
<organism evidence="2 3">
    <name type="scientific">Gnathostoma spinigerum</name>
    <dbReference type="NCBI Taxonomy" id="75299"/>
    <lineage>
        <taxon>Eukaryota</taxon>
        <taxon>Metazoa</taxon>
        <taxon>Ecdysozoa</taxon>
        <taxon>Nematoda</taxon>
        <taxon>Chromadorea</taxon>
        <taxon>Rhabditida</taxon>
        <taxon>Spirurina</taxon>
        <taxon>Gnathostomatomorpha</taxon>
        <taxon>Gnathostomatoidea</taxon>
        <taxon>Gnathostomatidae</taxon>
        <taxon>Gnathostoma</taxon>
    </lineage>
</organism>
<dbReference type="Proteomes" id="UP001608902">
    <property type="component" value="Unassembled WGS sequence"/>
</dbReference>
<dbReference type="EMBL" id="JBGFUD010001095">
    <property type="protein sequence ID" value="MFH4975746.1"/>
    <property type="molecule type" value="Genomic_DNA"/>
</dbReference>
<keyword evidence="3" id="KW-1185">Reference proteome</keyword>
<evidence type="ECO:0000313" key="3">
    <source>
        <dbReference type="Proteomes" id="UP001608902"/>
    </source>
</evidence>
<feature type="compositionally biased region" description="Basic and acidic residues" evidence="1">
    <location>
        <begin position="31"/>
        <end position="56"/>
    </location>
</feature>
<protein>
    <submittedName>
        <fullName evidence="2">Uncharacterized protein</fullName>
    </submittedName>
</protein>
<dbReference type="AlphaFoldDB" id="A0ABD6EEC8"/>
<proteinExistence type="predicted"/>
<evidence type="ECO:0000313" key="2">
    <source>
        <dbReference type="EMBL" id="MFH4975746.1"/>
    </source>
</evidence>
<name>A0ABD6EEC8_9BILA</name>
<gene>
    <name evidence="2" type="ORF">AB6A40_002455</name>
</gene>
<comment type="caution">
    <text evidence="2">The sequence shown here is derived from an EMBL/GenBank/DDBJ whole genome shotgun (WGS) entry which is preliminary data.</text>
</comment>
<feature type="compositionally biased region" description="Polar residues" evidence="1">
    <location>
        <begin position="63"/>
        <end position="76"/>
    </location>
</feature>
<accession>A0ABD6EEC8</accession>